<sequence>MDLSKQLFDEILVERDGYAVKLAVVYERLPDFCHHCHVVGHHIATCKWLHSPRIDNKEANEKKLQPEIVHKIIKNVYVAKVAQNSQQQVPISAPEGDKKPHAEIAHDNAQQVH</sequence>
<reference evidence="2 3" key="1">
    <citation type="journal article" date="2014" name="Am. J. Bot.">
        <title>Genome assembly and annotation for red clover (Trifolium pratense; Fabaceae).</title>
        <authorList>
            <person name="Istvanek J."/>
            <person name="Jaros M."/>
            <person name="Krenek A."/>
            <person name="Repkova J."/>
        </authorList>
    </citation>
    <scope>NUCLEOTIDE SEQUENCE [LARGE SCALE GENOMIC DNA]</scope>
    <source>
        <strain evidence="3">cv. Tatra</strain>
        <tissue evidence="2">Young leaves</tissue>
    </source>
</reference>
<proteinExistence type="predicted"/>
<dbReference type="EMBL" id="ASHM01052920">
    <property type="protein sequence ID" value="PNX87075.1"/>
    <property type="molecule type" value="Genomic_DNA"/>
</dbReference>
<dbReference type="AlphaFoldDB" id="A0A2K3M8G9"/>
<feature type="region of interest" description="Disordered" evidence="1">
    <location>
        <begin position="88"/>
        <end position="113"/>
    </location>
</feature>
<dbReference type="Proteomes" id="UP000236291">
    <property type="component" value="Unassembled WGS sequence"/>
</dbReference>
<accession>A0A2K3M8G9</accession>
<evidence type="ECO:0000313" key="3">
    <source>
        <dbReference type="Proteomes" id="UP000236291"/>
    </source>
</evidence>
<gene>
    <name evidence="2" type="ORF">L195_g043160</name>
</gene>
<reference evidence="2 3" key="2">
    <citation type="journal article" date="2017" name="Front. Plant Sci.">
        <title>Gene Classification and Mining of Molecular Markers Useful in Red Clover (Trifolium pratense) Breeding.</title>
        <authorList>
            <person name="Istvanek J."/>
            <person name="Dluhosova J."/>
            <person name="Dluhos P."/>
            <person name="Patkova L."/>
            <person name="Nedelnik J."/>
            <person name="Repkova J."/>
        </authorList>
    </citation>
    <scope>NUCLEOTIDE SEQUENCE [LARGE SCALE GENOMIC DNA]</scope>
    <source>
        <strain evidence="3">cv. Tatra</strain>
        <tissue evidence="2">Young leaves</tissue>
    </source>
</reference>
<name>A0A2K3M8G9_TRIPR</name>
<organism evidence="2 3">
    <name type="scientific">Trifolium pratense</name>
    <name type="common">Red clover</name>
    <dbReference type="NCBI Taxonomy" id="57577"/>
    <lineage>
        <taxon>Eukaryota</taxon>
        <taxon>Viridiplantae</taxon>
        <taxon>Streptophyta</taxon>
        <taxon>Embryophyta</taxon>
        <taxon>Tracheophyta</taxon>
        <taxon>Spermatophyta</taxon>
        <taxon>Magnoliopsida</taxon>
        <taxon>eudicotyledons</taxon>
        <taxon>Gunneridae</taxon>
        <taxon>Pentapetalae</taxon>
        <taxon>rosids</taxon>
        <taxon>fabids</taxon>
        <taxon>Fabales</taxon>
        <taxon>Fabaceae</taxon>
        <taxon>Papilionoideae</taxon>
        <taxon>50 kb inversion clade</taxon>
        <taxon>NPAAA clade</taxon>
        <taxon>Hologalegina</taxon>
        <taxon>IRL clade</taxon>
        <taxon>Trifolieae</taxon>
        <taxon>Trifolium</taxon>
    </lineage>
</organism>
<evidence type="ECO:0000256" key="1">
    <source>
        <dbReference type="SAM" id="MobiDB-lite"/>
    </source>
</evidence>
<evidence type="ECO:0000313" key="2">
    <source>
        <dbReference type="EMBL" id="PNX87075.1"/>
    </source>
</evidence>
<feature type="compositionally biased region" description="Basic and acidic residues" evidence="1">
    <location>
        <begin position="95"/>
        <end position="106"/>
    </location>
</feature>
<comment type="caution">
    <text evidence="2">The sequence shown here is derived from an EMBL/GenBank/DDBJ whole genome shotgun (WGS) entry which is preliminary data.</text>
</comment>
<protein>
    <submittedName>
        <fullName evidence="2">Pre-mRNA-processing factor</fullName>
    </submittedName>
</protein>